<evidence type="ECO:0000313" key="1">
    <source>
        <dbReference type="EMBL" id="KAI6090639.1"/>
    </source>
</evidence>
<comment type="caution">
    <text evidence="1">The sequence shown here is derived from an EMBL/GenBank/DDBJ whole genome shotgun (WGS) entry which is preliminary data.</text>
</comment>
<sequence length="95" mass="10430">MDAVSSALGTRTAGPRKSISPCILHASTRQFNLNNGPDHGRRIADRVRFDNAALREDISGGLGRRRRRESLVPSREGQSKLILSSALLSILWLAH</sequence>
<reference evidence="1 2" key="1">
    <citation type="journal article" date="2022" name="New Phytol.">
        <title>Ecological generalism drives hyperdiversity of secondary metabolite gene clusters in xylarialean endophytes.</title>
        <authorList>
            <person name="Franco M.E.E."/>
            <person name="Wisecaver J.H."/>
            <person name="Arnold A.E."/>
            <person name="Ju Y.M."/>
            <person name="Slot J.C."/>
            <person name="Ahrendt S."/>
            <person name="Moore L.P."/>
            <person name="Eastman K.E."/>
            <person name="Scott K."/>
            <person name="Konkel Z."/>
            <person name="Mondo S.J."/>
            <person name="Kuo A."/>
            <person name="Hayes R.D."/>
            <person name="Haridas S."/>
            <person name="Andreopoulos B."/>
            <person name="Riley R."/>
            <person name="LaButti K."/>
            <person name="Pangilinan J."/>
            <person name="Lipzen A."/>
            <person name="Amirebrahimi M."/>
            <person name="Yan J."/>
            <person name="Adam C."/>
            <person name="Keymanesh K."/>
            <person name="Ng V."/>
            <person name="Louie K."/>
            <person name="Northen T."/>
            <person name="Drula E."/>
            <person name="Henrissat B."/>
            <person name="Hsieh H.M."/>
            <person name="Youens-Clark K."/>
            <person name="Lutzoni F."/>
            <person name="Miadlikowska J."/>
            <person name="Eastwood D.C."/>
            <person name="Hamelin R.C."/>
            <person name="Grigoriev I.V."/>
            <person name="U'Ren J.M."/>
        </authorList>
    </citation>
    <scope>NUCLEOTIDE SEQUENCE [LARGE SCALE GENOMIC DNA]</scope>
    <source>
        <strain evidence="1 2">ER1909</strain>
    </source>
</reference>
<name>A0ACC0DD66_9PEZI</name>
<proteinExistence type="predicted"/>
<dbReference type="Proteomes" id="UP001497680">
    <property type="component" value="Unassembled WGS sequence"/>
</dbReference>
<gene>
    <name evidence="1" type="ORF">F4821DRAFT_255876</name>
</gene>
<protein>
    <submittedName>
        <fullName evidence="1">Uncharacterized protein</fullName>
    </submittedName>
</protein>
<organism evidence="1 2">
    <name type="scientific">Hypoxylon rubiginosum</name>
    <dbReference type="NCBI Taxonomy" id="110542"/>
    <lineage>
        <taxon>Eukaryota</taxon>
        <taxon>Fungi</taxon>
        <taxon>Dikarya</taxon>
        <taxon>Ascomycota</taxon>
        <taxon>Pezizomycotina</taxon>
        <taxon>Sordariomycetes</taxon>
        <taxon>Xylariomycetidae</taxon>
        <taxon>Xylariales</taxon>
        <taxon>Hypoxylaceae</taxon>
        <taxon>Hypoxylon</taxon>
    </lineage>
</organism>
<evidence type="ECO:0000313" key="2">
    <source>
        <dbReference type="Proteomes" id="UP001497680"/>
    </source>
</evidence>
<keyword evidence="2" id="KW-1185">Reference proteome</keyword>
<dbReference type="EMBL" id="MU394290">
    <property type="protein sequence ID" value="KAI6090639.1"/>
    <property type="molecule type" value="Genomic_DNA"/>
</dbReference>
<accession>A0ACC0DD66</accession>